<organism evidence="1 3">
    <name type="scientific">Perkinsus olseni</name>
    <name type="common">Perkinsus atlanticus</name>
    <dbReference type="NCBI Taxonomy" id="32597"/>
    <lineage>
        <taxon>Eukaryota</taxon>
        <taxon>Sar</taxon>
        <taxon>Alveolata</taxon>
        <taxon>Perkinsozoa</taxon>
        <taxon>Perkinsea</taxon>
        <taxon>Perkinsida</taxon>
        <taxon>Perkinsidae</taxon>
        <taxon>Perkinsus</taxon>
    </lineage>
</organism>
<comment type="caution">
    <text evidence="1">The sequence shown here is derived from an EMBL/GenBank/DDBJ whole genome shotgun (WGS) entry which is preliminary data.</text>
</comment>
<evidence type="ECO:0000313" key="2">
    <source>
        <dbReference type="EMBL" id="KAF4650473.1"/>
    </source>
</evidence>
<name>A0A7J6KQX0_PEROL</name>
<evidence type="ECO:0000313" key="3">
    <source>
        <dbReference type="Proteomes" id="UP000570595"/>
    </source>
</evidence>
<dbReference type="Proteomes" id="UP000570595">
    <property type="component" value="Unassembled WGS sequence"/>
</dbReference>
<dbReference type="EMBL" id="JABANN010001241">
    <property type="protein sequence ID" value="KAF4650473.1"/>
    <property type="molecule type" value="Genomic_DNA"/>
</dbReference>
<dbReference type="Proteomes" id="UP000572268">
    <property type="component" value="Unassembled WGS sequence"/>
</dbReference>
<evidence type="ECO:0000313" key="4">
    <source>
        <dbReference type="Proteomes" id="UP000572268"/>
    </source>
</evidence>
<proteinExistence type="predicted"/>
<dbReference type="EMBL" id="JABAHT010001230">
    <property type="protein sequence ID" value="KAF4649715.1"/>
    <property type="molecule type" value="Genomic_DNA"/>
</dbReference>
<sequence>MDFVYVPAPRRFPPPPVPAATAKMPPGVWVVQGSLLYDDHLRPLRRGFRLDPLRVLYVRLSSLLPVGFPLEGLTLKAYHLSSSLTTGEWSPRTKALYDVVKEKYGSSRELWKPWFAAEPTPVPLLDQSTIYDI</sequence>
<accession>A0A7J6KQX0</accession>
<reference evidence="3 4" key="1">
    <citation type="submission" date="2020-04" db="EMBL/GenBank/DDBJ databases">
        <title>Perkinsus olseni comparative genomics.</title>
        <authorList>
            <person name="Bogema D.R."/>
        </authorList>
    </citation>
    <scope>NUCLEOTIDE SEQUENCE [LARGE SCALE GENOMIC DNA]</scope>
    <source>
        <strain evidence="1">ATCC PRA-179</strain>
        <strain evidence="2">ATCC PRA-31</strain>
    </source>
</reference>
<gene>
    <name evidence="2" type="ORF">FOL46_000951</name>
    <name evidence="1" type="ORF">FOZ61_001057</name>
</gene>
<dbReference type="AlphaFoldDB" id="A0A7J6KQX0"/>
<evidence type="ECO:0000313" key="1">
    <source>
        <dbReference type="EMBL" id="KAF4649715.1"/>
    </source>
</evidence>
<protein>
    <submittedName>
        <fullName evidence="1">Uncharacterized protein</fullName>
    </submittedName>
</protein>